<proteinExistence type="predicted"/>
<reference evidence="1" key="2">
    <citation type="submission" date="2016-06" db="EMBL/GenBank/DDBJ databases">
        <title>The genome of a short-lived fish provides insights into sex chromosome evolution and the genetic control of aging.</title>
        <authorList>
            <person name="Reichwald K."/>
            <person name="Felder M."/>
            <person name="Petzold A."/>
            <person name="Koch P."/>
            <person name="Groth M."/>
            <person name="Platzer M."/>
        </authorList>
    </citation>
    <scope>NUCLEOTIDE SEQUENCE</scope>
    <source>
        <tissue evidence="1">Brain</tissue>
    </source>
</reference>
<evidence type="ECO:0000313" key="1">
    <source>
        <dbReference type="EMBL" id="SBR51110.1"/>
    </source>
</evidence>
<protein>
    <submittedName>
        <fullName evidence="1">Uncharacterized protein</fullName>
    </submittedName>
</protein>
<accession>A0A1A8M220</accession>
<dbReference type="AlphaFoldDB" id="A0A1A8M220"/>
<feature type="non-terminal residue" evidence="1">
    <location>
        <position position="68"/>
    </location>
</feature>
<name>A0A1A8M220_9TELE</name>
<reference evidence="1" key="1">
    <citation type="submission" date="2016-05" db="EMBL/GenBank/DDBJ databases">
        <authorList>
            <person name="Lavstsen T."/>
            <person name="Jespersen J.S."/>
        </authorList>
    </citation>
    <scope>NUCLEOTIDE SEQUENCE</scope>
    <source>
        <tissue evidence="1">Brain</tissue>
    </source>
</reference>
<dbReference type="EMBL" id="HAEF01010811">
    <property type="protein sequence ID" value="SBR51110.1"/>
    <property type="molecule type" value="Transcribed_RNA"/>
</dbReference>
<gene>
    <name evidence="1" type="primary">Nfu_g_1_022228</name>
</gene>
<organism evidence="1">
    <name type="scientific">Nothobranchius pienaari</name>
    <dbReference type="NCBI Taxonomy" id="704102"/>
    <lineage>
        <taxon>Eukaryota</taxon>
        <taxon>Metazoa</taxon>
        <taxon>Chordata</taxon>
        <taxon>Craniata</taxon>
        <taxon>Vertebrata</taxon>
        <taxon>Euteleostomi</taxon>
        <taxon>Actinopterygii</taxon>
        <taxon>Neopterygii</taxon>
        <taxon>Teleostei</taxon>
        <taxon>Neoteleostei</taxon>
        <taxon>Acanthomorphata</taxon>
        <taxon>Ovalentaria</taxon>
        <taxon>Atherinomorphae</taxon>
        <taxon>Cyprinodontiformes</taxon>
        <taxon>Nothobranchiidae</taxon>
        <taxon>Nothobranchius</taxon>
    </lineage>
</organism>
<sequence length="68" mass="7946">SNFVYSRSFQDLHANFRWFPRFTLLSLIFNLFQFGHGQFGLSQRGSGWLTVHRGVLNYESASWSGSWV</sequence>
<feature type="non-terminal residue" evidence="1">
    <location>
        <position position="1"/>
    </location>
</feature>